<accession>A0A835REY4</accession>
<dbReference type="Proteomes" id="UP000636800">
    <property type="component" value="Unassembled WGS sequence"/>
</dbReference>
<dbReference type="PANTHER" id="PTHR11377">
    <property type="entry name" value="N-MYRISTOYL TRANSFERASE"/>
    <property type="match status" value="1"/>
</dbReference>
<evidence type="ECO:0000256" key="4">
    <source>
        <dbReference type="ARBA" id="ARBA00023315"/>
    </source>
</evidence>
<feature type="compositionally biased region" description="Polar residues" evidence="7">
    <location>
        <begin position="1"/>
        <end position="14"/>
    </location>
</feature>
<keyword evidence="11" id="KW-1185">Reference proteome</keyword>
<reference evidence="10 11" key="1">
    <citation type="journal article" date="2020" name="Nat. Food">
        <title>A phased Vanilla planifolia genome enables genetic improvement of flavour and production.</title>
        <authorList>
            <person name="Hasing T."/>
            <person name="Tang H."/>
            <person name="Brym M."/>
            <person name="Khazi F."/>
            <person name="Huang T."/>
            <person name="Chambers A.H."/>
        </authorList>
    </citation>
    <scope>NUCLEOTIDE SEQUENCE [LARGE SCALE GENOMIC DNA]</scope>
    <source>
        <tissue evidence="10">Leaf</tissue>
    </source>
</reference>
<sequence>MDFTGEESSSSMAINDTDPSGPTDGSPTSSSTLRSPSSSSTPRHRFWETQPVMRLEDVNNNAQGPIMAPIPRSAIKQVPYNLPTNFEWRPIDIDDDASFAKLHGFLDKNYREDSTFPYSYCKDFLRWVLGAPGHIKSLHVGVFAKNTKKLVGFISGNPASVRIKDEHLRLAIVNILCVHKKLRSKRLVPVLIKELTRRAQLKGIWQAIYATTHFCPTPFCTTYWIDRIFNHVKLFHLGLLTVDENIFIPGRVKRSRKLPKETTTRGFRRMEPRDVEAVTVLLQEYLNKFLVAPKVDKRFVEHFVLPKEDLVQSYVVENPATNVITDFCSFFVQKKLLRNYPLYSELKYAVLFYHASSVTPVEKMMRDLLVVVKREGHDLVRAHGLMGYASFLDRLFFKETAGTRMVKHYLYNYRLRAAVDHTKLGLFLL</sequence>
<dbReference type="GO" id="GO:0005737">
    <property type="term" value="C:cytoplasm"/>
    <property type="evidence" value="ECO:0007669"/>
    <property type="project" value="TreeGrafter"/>
</dbReference>
<evidence type="ECO:0000256" key="7">
    <source>
        <dbReference type="SAM" id="MobiDB-lite"/>
    </source>
</evidence>
<proteinExistence type="inferred from homology"/>
<protein>
    <recommendedName>
        <fullName evidence="2 5">Glycylpeptide N-tetradecanoyltransferase</fullName>
        <ecNumber evidence="2 5">2.3.1.97</ecNumber>
    </recommendedName>
</protein>
<dbReference type="EC" id="2.3.1.97" evidence="2 5"/>
<keyword evidence="3 5" id="KW-0808">Transferase</keyword>
<feature type="compositionally biased region" description="Low complexity" evidence="7">
    <location>
        <begin position="16"/>
        <end position="41"/>
    </location>
</feature>
<feature type="domain" description="Glycylpeptide N-tetradecanoyltransferase C-terminal" evidence="9">
    <location>
        <begin position="252"/>
        <end position="417"/>
    </location>
</feature>
<organism evidence="10 11">
    <name type="scientific">Vanilla planifolia</name>
    <name type="common">Vanilla</name>
    <dbReference type="NCBI Taxonomy" id="51239"/>
    <lineage>
        <taxon>Eukaryota</taxon>
        <taxon>Viridiplantae</taxon>
        <taxon>Streptophyta</taxon>
        <taxon>Embryophyta</taxon>
        <taxon>Tracheophyta</taxon>
        <taxon>Spermatophyta</taxon>
        <taxon>Magnoliopsida</taxon>
        <taxon>Liliopsida</taxon>
        <taxon>Asparagales</taxon>
        <taxon>Orchidaceae</taxon>
        <taxon>Vanilloideae</taxon>
        <taxon>Vanilleae</taxon>
        <taxon>Vanilla</taxon>
    </lineage>
</organism>
<comment type="catalytic activity">
    <reaction evidence="5">
        <text>N-terminal glycyl-[protein] + tetradecanoyl-CoA = N-tetradecanoylglycyl-[protein] + CoA + H(+)</text>
        <dbReference type="Rhea" id="RHEA:15521"/>
        <dbReference type="Rhea" id="RHEA-COMP:12666"/>
        <dbReference type="Rhea" id="RHEA-COMP:12667"/>
        <dbReference type="ChEBI" id="CHEBI:15378"/>
        <dbReference type="ChEBI" id="CHEBI:57287"/>
        <dbReference type="ChEBI" id="CHEBI:57385"/>
        <dbReference type="ChEBI" id="CHEBI:64723"/>
        <dbReference type="ChEBI" id="CHEBI:133050"/>
        <dbReference type="EC" id="2.3.1.97"/>
    </reaction>
</comment>
<evidence type="ECO:0000313" key="10">
    <source>
        <dbReference type="EMBL" id="KAG0484692.1"/>
    </source>
</evidence>
<evidence type="ECO:0000256" key="3">
    <source>
        <dbReference type="ARBA" id="ARBA00022679"/>
    </source>
</evidence>
<comment type="caution">
    <text evidence="10">The sequence shown here is derived from an EMBL/GenBank/DDBJ whole genome shotgun (WGS) entry which is preliminary data.</text>
</comment>
<evidence type="ECO:0000259" key="9">
    <source>
        <dbReference type="Pfam" id="PF02799"/>
    </source>
</evidence>
<evidence type="ECO:0000256" key="5">
    <source>
        <dbReference type="RuleBase" id="RU000586"/>
    </source>
</evidence>
<feature type="region of interest" description="Disordered" evidence="7">
    <location>
        <begin position="1"/>
        <end position="46"/>
    </location>
</feature>
<dbReference type="GO" id="GO:0004379">
    <property type="term" value="F:glycylpeptide N-tetradecanoyltransferase activity"/>
    <property type="evidence" value="ECO:0007669"/>
    <property type="project" value="UniProtKB-EC"/>
</dbReference>
<dbReference type="Pfam" id="PF01233">
    <property type="entry name" value="NMT"/>
    <property type="match status" value="1"/>
</dbReference>
<feature type="domain" description="Glycylpeptide N-tetradecanoyltransferase N-terminal" evidence="8">
    <location>
        <begin position="69"/>
        <end position="221"/>
    </location>
</feature>
<dbReference type="AlphaFoldDB" id="A0A835REY4"/>
<comment type="function">
    <text evidence="5">Adds a myristoyl group to the N-terminal glycine residue of certain cellular proteins.</text>
</comment>
<evidence type="ECO:0000259" key="8">
    <source>
        <dbReference type="Pfam" id="PF01233"/>
    </source>
</evidence>
<dbReference type="InterPro" id="IPR000903">
    <property type="entry name" value="NMT"/>
</dbReference>
<dbReference type="SUPFAM" id="SSF55729">
    <property type="entry name" value="Acyl-CoA N-acyltransferases (Nat)"/>
    <property type="match status" value="2"/>
</dbReference>
<dbReference type="InterPro" id="IPR022677">
    <property type="entry name" value="NMT_C"/>
</dbReference>
<dbReference type="InterPro" id="IPR016181">
    <property type="entry name" value="Acyl_CoA_acyltransferase"/>
</dbReference>
<name>A0A835REY4_VANPL</name>
<comment type="similarity">
    <text evidence="1 6">Belongs to the NMT family.</text>
</comment>
<gene>
    <name evidence="10" type="ORF">HPP92_008771</name>
</gene>
<dbReference type="PANTHER" id="PTHR11377:SF5">
    <property type="entry name" value="GLYCYLPEPTIDE N-TETRADECANOYLTRANSFERASE"/>
    <property type="match status" value="1"/>
</dbReference>
<evidence type="ECO:0000256" key="6">
    <source>
        <dbReference type="RuleBase" id="RU004178"/>
    </source>
</evidence>
<dbReference type="Pfam" id="PF02799">
    <property type="entry name" value="NMT_C"/>
    <property type="match status" value="1"/>
</dbReference>
<dbReference type="Gene3D" id="3.40.630.170">
    <property type="match status" value="1"/>
</dbReference>
<dbReference type="EMBL" id="JADCNL010000004">
    <property type="protein sequence ID" value="KAG0484692.1"/>
    <property type="molecule type" value="Genomic_DNA"/>
</dbReference>
<evidence type="ECO:0000256" key="1">
    <source>
        <dbReference type="ARBA" id="ARBA00009469"/>
    </source>
</evidence>
<dbReference type="InterPro" id="IPR022676">
    <property type="entry name" value="NMT_N"/>
</dbReference>
<evidence type="ECO:0000256" key="2">
    <source>
        <dbReference type="ARBA" id="ARBA00012923"/>
    </source>
</evidence>
<keyword evidence="4 5" id="KW-0012">Acyltransferase</keyword>
<evidence type="ECO:0000313" key="11">
    <source>
        <dbReference type="Proteomes" id="UP000636800"/>
    </source>
</evidence>
<dbReference type="PIRSF" id="PIRSF015892">
    <property type="entry name" value="N-myristl_transf"/>
    <property type="match status" value="1"/>
</dbReference>